<evidence type="ECO:0000256" key="6">
    <source>
        <dbReference type="ARBA" id="ARBA00022692"/>
    </source>
</evidence>
<evidence type="ECO:0000256" key="3">
    <source>
        <dbReference type="ARBA" id="ARBA00008281"/>
    </source>
</evidence>
<dbReference type="EMBL" id="CP087164">
    <property type="protein sequence ID" value="UGS33721.1"/>
    <property type="molecule type" value="Genomic_DNA"/>
</dbReference>
<dbReference type="Pfam" id="PF03748">
    <property type="entry name" value="FliL"/>
    <property type="match status" value="1"/>
</dbReference>
<dbReference type="KEGG" id="sbae:DSM104329_00086"/>
<protein>
    <recommendedName>
        <fullName evidence="10">Flagellar protein FliL</fullName>
    </recommendedName>
</protein>
<dbReference type="GO" id="GO:0009425">
    <property type="term" value="C:bacterial-type flagellum basal body"/>
    <property type="evidence" value="ECO:0007669"/>
    <property type="project" value="InterPro"/>
</dbReference>
<reference evidence="11" key="1">
    <citation type="journal article" date="2022" name="Int. J. Syst. Evol. Microbiol.">
        <title>Pseudomonas aegrilactucae sp. nov. and Pseudomonas morbosilactucae sp. nov., pathogens causing bacterial rot of lettuce in Japan.</title>
        <authorList>
            <person name="Sawada H."/>
            <person name="Fujikawa T."/>
            <person name="Satou M."/>
        </authorList>
    </citation>
    <scope>NUCLEOTIDE SEQUENCE</scope>
    <source>
        <strain evidence="11">0166_1</strain>
    </source>
</reference>
<organism evidence="11 12">
    <name type="scientific">Capillimicrobium parvum</name>
    <dbReference type="NCBI Taxonomy" id="2884022"/>
    <lineage>
        <taxon>Bacteria</taxon>
        <taxon>Bacillati</taxon>
        <taxon>Actinomycetota</taxon>
        <taxon>Thermoleophilia</taxon>
        <taxon>Solirubrobacterales</taxon>
        <taxon>Capillimicrobiaceae</taxon>
        <taxon>Capillimicrobium</taxon>
    </lineage>
</organism>
<dbReference type="InterPro" id="IPR005503">
    <property type="entry name" value="FliL"/>
</dbReference>
<evidence type="ECO:0000256" key="10">
    <source>
        <dbReference type="RuleBase" id="RU364125"/>
    </source>
</evidence>
<comment type="function">
    <text evidence="1 10">Controls the rotational direction of flagella during chemotaxis.</text>
</comment>
<keyword evidence="8" id="KW-1133">Transmembrane helix</keyword>
<dbReference type="GO" id="GO:0071973">
    <property type="term" value="P:bacterial-type flagellum-dependent cell motility"/>
    <property type="evidence" value="ECO:0007669"/>
    <property type="project" value="InterPro"/>
</dbReference>
<evidence type="ECO:0000256" key="7">
    <source>
        <dbReference type="ARBA" id="ARBA00022779"/>
    </source>
</evidence>
<comment type="similarity">
    <text evidence="3 10">Belongs to the FliL family.</text>
</comment>
<keyword evidence="12" id="KW-1185">Reference proteome</keyword>
<comment type="subcellular location">
    <subcellularLocation>
        <location evidence="2">Cell membrane</location>
        <topology evidence="2">Single-pass membrane protein</topology>
    </subcellularLocation>
</comment>
<keyword evidence="4 10" id="KW-1003">Cell membrane</keyword>
<keyword evidence="7 10" id="KW-0283">Flagellar rotation</keyword>
<evidence type="ECO:0000256" key="5">
    <source>
        <dbReference type="ARBA" id="ARBA00022500"/>
    </source>
</evidence>
<evidence type="ECO:0000256" key="1">
    <source>
        <dbReference type="ARBA" id="ARBA00002254"/>
    </source>
</evidence>
<proteinExistence type="inferred from homology"/>
<dbReference type="GO" id="GO:0005886">
    <property type="term" value="C:plasma membrane"/>
    <property type="evidence" value="ECO:0007669"/>
    <property type="project" value="UniProtKB-SubCell"/>
</dbReference>
<dbReference type="RefSeq" id="WP_259313415.1">
    <property type="nucleotide sequence ID" value="NZ_CP087164.1"/>
</dbReference>
<dbReference type="AlphaFoldDB" id="A0A9E7BW72"/>
<keyword evidence="6" id="KW-0812">Transmembrane</keyword>
<dbReference type="GO" id="GO:0006935">
    <property type="term" value="P:chemotaxis"/>
    <property type="evidence" value="ECO:0007669"/>
    <property type="project" value="UniProtKB-KW"/>
</dbReference>
<evidence type="ECO:0000256" key="4">
    <source>
        <dbReference type="ARBA" id="ARBA00022475"/>
    </source>
</evidence>
<sequence length="149" mass="15773">MKSKLKFIVPVVLLVVLGGAYKFVLAKPKPVPKPKVAGEVYVLPKEFLVNLADGRYAKLGVGLVMAHGETSAPAAGGHAAAAEPPEGYGALPQEALVRDIVTNEITDVSASELTSGKGRRELKKHILAKLHAETDVHADDVLFTDVTVQ</sequence>
<evidence type="ECO:0000313" key="11">
    <source>
        <dbReference type="EMBL" id="UGS33721.1"/>
    </source>
</evidence>
<evidence type="ECO:0000256" key="8">
    <source>
        <dbReference type="ARBA" id="ARBA00022989"/>
    </source>
</evidence>
<dbReference type="Proteomes" id="UP001162834">
    <property type="component" value="Chromosome"/>
</dbReference>
<evidence type="ECO:0000256" key="9">
    <source>
        <dbReference type="ARBA" id="ARBA00023136"/>
    </source>
</evidence>
<evidence type="ECO:0000256" key="2">
    <source>
        <dbReference type="ARBA" id="ARBA00004162"/>
    </source>
</evidence>
<keyword evidence="9 10" id="KW-0472">Membrane</keyword>
<name>A0A9E7BW72_9ACTN</name>
<accession>A0A9E7BW72</accession>
<gene>
    <name evidence="11" type="ORF">DSM104329_00086</name>
</gene>
<keyword evidence="5 10" id="KW-0145">Chemotaxis</keyword>
<evidence type="ECO:0000313" key="12">
    <source>
        <dbReference type="Proteomes" id="UP001162834"/>
    </source>
</evidence>